<comment type="caution">
    <text evidence="4">The sequence shown here is derived from an EMBL/GenBank/DDBJ whole genome shotgun (WGS) entry which is preliminary data.</text>
</comment>
<dbReference type="AlphaFoldDB" id="A0AAD8JSQ7"/>
<dbReference type="InterPro" id="IPR008700">
    <property type="entry name" value="TypeIII_avirulence_cleave"/>
</dbReference>
<feature type="region of interest" description="Disordered" evidence="1">
    <location>
        <begin position="69"/>
        <end position="101"/>
    </location>
</feature>
<name>A0AAD8JSQ7_TARER</name>
<evidence type="ECO:0000256" key="1">
    <source>
        <dbReference type="SAM" id="MobiDB-lite"/>
    </source>
</evidence>
<dbReference type="GO" id="GO:0005886">
    <property type="term" value="C:plasma membrane"/>
    <property type="evidence" value="ECO:0007669"/>
    <property type="project" value="TreeGrafter"/>
</dbReference>
<feature type="domain" description="RIN4 pathogenic type III effector avirulence factor Avr cleavage site" evidence="3">
    <location>
        <begin position="38"/>
        <end position="70"/>
    </location>
</feature>
<keyword evidence="5" id="KW-1185">Reference proteome</keyword>
<dbReference type="PANTHER" id="PTHR33159">
    <property type="entry name" value="RPM1-INTERACTING PROTEIN 4 (RIN4) FAMILY PROTEIN"/>
    <property type="match status" value="1"/>
</dbReference>
<dbReference type="InterPro" id="IPR040387">
    <property type="entry name" value="RIN4/NOI4"/>
</dbReference>
<dbReference type="PANTHER" id="PTHR33159:SF99">
    <property type="entry name" value="RPM1-INTERACTING PROTEIN 4-LIKE ISOFORM X2"/>
    <property type="match status" value="1"/>
</dbReference>
<dbReference type="Proteomes" id="UP001229421">
    <property type="component" value="Unassembled WGS sequence"/>
</dbReference>
<evidence type="ECO:0000259" key="3">
    <source>
        <dbReference type="Pfam" id="PF05627"/>
    </source>
</evidence>
<evidence type="ECO:0000313" key="4">
    <source>
        <dbReference type="EMBL" id="KAK1410064.1"/>
    </source>
</evidence>
<accession>A0AAD8JSQ7</accession>
<evidence type="ECO:0000313" key="5">
    <source>
        <dbReference type="Proteomes" id="UP001229421"/>
    </source>
</evidence>
<organism evidence="4 5">
    <name type="scientific">Tagetes erecta</name>
    <name type="common">African marigold</name>
    <dbReference type="NCBI Taxonomy" id="13708"/>
    <lineage>
        <taxon>Eukaryota</taxon>
        <taxon>Viridiplantae</taxon>
        <taxon>Streptophyta</taxon>
        <taxon>Embryophyta</taxon>
        <taxon>Tracheophyta</taxon>
        <taxon>Spermatophyta</taxon>
        <taxon>Magnoliopsida</taxon>
        <taxon>eudicotyledons</taxon>
        <taxon>Gunneridae</taxon>
        <taxon>Pentapetalae</taxon>
        <taxon>asterids</taxon>
        <taxon>campanulids</taxon>
        <taxon>Asterales</taxon>
        <taxon>Asteraceae</taxon>
        <taxon>Asteroideae</taxon>
        <taxon>Heliantheae alliance</taxon>
        <taxon>Tageteae</taxon>
        <taxon>Tagetes</taxon>
    </lineage>
</organism>
<keyword evidence="2" id="KW-0812">Transmembrane</keyword>
<sequence length="101" mass="11405">MSLRLKARPSFFLMFVSHLHIFFLHFSTPSYLMTSQPPQPLPKFGEWDVKNPSSADGFTVIFAKASNEKKNNGTVVTKGPPPKPPPPPPQMEPTKKRFCCF</sequence>
<evidence type="ECO:0000256" key="2">
    <source>
        <dbReference type="SAM" id="Phobius"/>
    </source>
</evidence>
<reference evidence="4" key="1">
    <citation type="journal article" date="2023" name="bioRxiv">
        <title>Improved chromosome-level genome assembly for marigold (Tagetes erecta).</title>
        <authorList>
            <person name="Jiang F."/>
            <person name="Yuan L."/>
            <person name="Wang S."/>
            <person name="Wang H."/>
            <person name="Xu D."/>
            <person name="Wang A."/>
            <person name="Fan W."/>
        </authorList>
    </citation>
    <scope>NUCLEOTIDE SEQUENCE</scope>
    <source>
        <strain evidence="4">WSJ</strain>
        <tissue evidence="4">Leaf</tissue>
    </source>
</reference>
<proteinExistence type="predicted"/>
<keyword evidence="2" id="KW-1133">Transmembrane helix</keyword>
<dbReference type="Pfam" id="PF05627">
    <property type="entry name" value="AvrRpt-cleavage"/>
    <property type="match status" value="1"/>
</dbReference>
<feature type="transmembrane region" description="Helical" evidence="2">
    <location>
        <begin position="12"/>
        <end position="33"/>
    </location>
</feature>
<gene>
    <name evidence="4" type="ORF">QVD17_36597</name>
</gene>
<feature type="compositionally biased region" description="Pro residues" evidence="1">
    <location>
        <begin position="79"/>
        <end position="91"/>
    </location>
</feature>
<keyword evidence="2" id="KW-0472">Membrane</keyword>
<dbReference type="EMBL" id="JAUHHV010000010">
    <property type="protein sequence ID" value="KAK1410064.1"/>
    <property type="molecule type" value="Genomic_DNA"/>
</dbReference>
<protein>
    <recommendedName>
        <fullName evidence="3">RIN4 pathogenic type III effector avirulence factor Avr cleavage site domain-containing protein</fullName>
    </recommendedName>
</protein>